<dbReference type="AlphaFoldDB" id="A0A1F8F7P2"/>
<comment type="caution">
    <text evidence="2">The sequence shown here is derived from an EMBL/GenBank/DDBJ whole genome shotgun (WGS) entry which is preliminary data.</text>
</comment>
<protein>
    <submittedName>
        <fullName evidence="2">Uncharacterized protein</fullName>
    </submittedName>
</protein>
<accession>A0A1F8F7P2</accession>
<proteinExistence type="predicted"/>
<evidence type="ECO:0000313" key="3">
    <source>
        <dbReference type="Proteomes" id="UP000178023"/>
    </source>
</evidence>
<evidence type="ECO:0000313" key="2">
    <source>
        <dbReference type="EMBL" id="OGN08299.1"/>
    </source>
</evidence>
<dbReference type="EMBL" id="MGJL01000007">
    <property type="protein sequence ID" value="OGN08299.1"/>
    <property type="molecule type" value="Genomic_DNA"/>
</dbReference>
<gene>
    <name evidence="2" type="ORF">A2750_00570</name>
</gene>
<dbReference type="Proteomes" id="UP000178023">
    <property type="component" value="Unassembled WGS sequence"/>
</dbReference>
<evidence type="ECO:0000256" key="1">
    <source>
        <dbReference type="SAM" id="Phobius"/>
    </source>
</evidence>
<organism evidence="2 3">
    <name type="scientific">Candidatus Yanofskybacteria bacterium RIFCSPHIGHO2_01_FULL_45_42</name>
    <dbReference type="NCBI Taxonomy" id="1802671"/>
    <lineage>
        <taxon>Bacteria</taxon>
        <taxon>Candidatus Yanofskyibacteriota</taxon>
    </lineage>
</organism>
<name>A0A1F8F7P2_9BACT</name>
<keyword evidence="1" id="KW-0812">Transmembrane</keyword>
<reference evidence="2 3" key="1">
    <citation type="journal article" date="2016" name="Nat. Commun.">
        <title>Thousands of microbial genomes shed light on interconnected biogeochemical processes in an aquifer system.</title>
        <authorList>
            <person name="Anantharaman K."/>
            <person name="Brown C.T."/>
            <person name="Hug L.A."/>
            <person name="Sharon I."/>
            <person name="Castelle C.J."/>
            <person name="Probst A.J."/>
            <person name="Thomas B.C."/>
            <person name="Singh A."/>
            <person name="Wilkins M.J."/>
            <person name="Karaoz U."/>
            <person name="Brodie E.L."/>
            <person name="Williams K.H."/>
            <person name="Hubbard S.S."/>
            <person name="Banfield J.F."/>
        </authorList>
    </citation>
    <scope>NUCLEOTIDE SEQUENCE [LARGE SCALE GENOMIC DNA]</scope>
</reference>
<keyword evidence="1" id="KW-1133">Transmembrane helix</keyword>
<sequence>MDNKFTEKQVFILVIAIVAGIAFMETSHALGTREFWREFGLKLFGYGLIAEFSVVLLGQLLNKD</sequence>
<keyword evidence="1" id="KW-0472">Membrane</keyword>
<feature type="transmembrane region" description="Helical" evidence="1">
    <location>
        <begin position="43"/>
        <end position="61"/>
    </location>
</feature>
<feature type="transmembrane region" description="Helical" evidence="1">
    <location>
        <begin position="12"/>
        <end position="31"/>
    </location>
</feature>